<sequence>MATTTIFGNFNVVDGMPINGATNGRLTYAMYKTSIYTADLQAALPAVIRCFLPMGAMPFIKDTTVFLYGKVTTSTAKSCLIETVNMFAYPGNPGDANYGDVPAFAPRMCVLGYVNGGVETT</sequence>
<dbReference type="AlphaFoldDB" id="A0A0C9UW13"/>
<organism evidence="1 2">
    <name type="scientific">Sphaerobolus stellatus (strain SS14)</name>
    <dbReference type="NCBI Taxonomy" id="990650"/>
    <lineage>
        <taxon>Eukaryota</taxon>
        <taxon>Fungi</taxon>
        <taxon>Dikarya</taxon>
        <taxon>Basidiomycota</taxon>
        <taxon>Agaricomycotina</taxon>
        <taxon>Agaricomycetes</taxon>
        <taxon>Phallomycetidae</taxon>
        <taxon>Geastrales</taxon>
        <taxon>Sphaerobolaceae</taxon>
        <taxon>Sphaerobolus</taxon>
    </lineage>
</organism>
<protein>
    <submittedName>
        <fullName evidence="1">Uncharacterized protein</fullName>
    </submittedName>
</protein>
<dbReference type="Proteomes" id="UP000054279">
    <property type="component" value="Unassembled WGS sequence"/>
</dbReference>
<evidence type="ECO:0000313" key="2">
    <source>
        <dbReference type="Proteomes" id="UP000054279"/>
    </source>
</evidence>
<dbReference type="EMBL" id="KN837213">
    <property type="protein sequence ID" value="KIJ33427.1"/>
    <property type="molecule type" value="Genomic_DNA"/>
</dbReference>
<dbReference type="HOGENOM" id="CLU_128906_0_0_1"/>
<gene>
    <name evidence="1" type="ORF">M422DRAFT_264691</name>
</gene>
<dbReference type="OrthoDB" id="2801586at2759"/>
<name>A0A0C9UW13_SPHS4</name>
<accession>A0A0C9UW13</accession>
<evidence type="ECO:0000313" key="1">
    <source>
        <dbReference type="EMBL" id="KIJ33427.1"/>
    </source>
</evidence>
<proteinExistence type="predicted"/>
<reference evidence="1 2" key="1">
    <citation type="submission" date="2014-06" db="EMBL/GenBank/DDBJ databases">
        <title>Evolutionary Origins and Diversification of the Mycorrhizal Mutualists.</title>
        <authorList>
            <consortium name="DOE Joint Genome Institute"/>
            <consortium name="Mycorrhizal Genomics Consortium"/>
            <person name="Kohler A."/>
            <person name="Kuo A."/>
            <person name="Nagy L.G."/>
            <person name="Floudas D."/>
            <person name="Copeland A."/>
            <person name="Barry K.W."/>
            <person name="Cichocki N."/>
            <person name="Veneault-Fourrey C."/>
            <person name="LaButti K."/>
            <person name="Lindquist E.A."/>
            <person name="Lipzen A."/>
            <person name="Lundell T."/>
            <person name="Morin E."/>
            <person name="Murat C."/>
            <person name="Riley R."/>
            <person name="Ohm R."/>
            <person name="Sun H."/>
            <person name="Tunlid A."/>
            <person name="Henrissat B."/>
            <person name="Grigoriev I.V."/>
            <person name="Hibbett D.S."/>
            <person name="Martin F."/>
        </authorList>
    </citation>
    <scope>NUCLEOTIDE SEQUENCE [LARGE SCALE GENOMIC DNA]</scope>
    <source>
        <strain evidence="1 2">SS14</strain>
    </source>
</reference>
<keyword evidence="2" id="KW-1185">Reference proteome</keyword>